<proteinExistence type="predicted"/>
<protein>
    <recommendedName>
        <fullName evidence="3">Reverse transcriptase zinc-binding domain-containing protein</fullName>
    </recommendedName>
</protein>
<reference evidence="1 2" key="1">
    <citation type="journal article" date="2019" name="Genome Biol. Evol.">
        <title>Insights into the evolution of the New World diploid cottons (Gossypium, subgenus Houzingenia) based on genome sequencing.</title>
        <authorList>
            <person name="Grover C.E."/>
            <person name="Arick M.A. 2nd"/>
            <person name="Thrash A."/>
            <person name="Conover J.L."/>
            <person name="Sanders W.S."/>
            <person name="Peterson D.G."/>
            <person name="Frelichowski J.E."/>
            <person name="Scheffler J.A."/>
            <person name="Scheffler B.E."/>
            <person name="Wendel J.F."/>
        </authorList>
    </citation>
    <scope>NUCLEOTIDE SEQUENCE [LARGE SCALE GENOMIC DNA]</scope>
    <source>
        <strain evidence="1">157</strain>
        <tissue evidence="1">Leaf</tissue>
    </source>
</reference>
<feature type="non-terminal residue" evidence="1">
    <location>
        <position position="1"/>
    </location>
</feature>
<sequence>ADAHCPRCYQEEEDSNHVFRGCPTTTEVWRLLKFSWILNNNLDSVWNWLTWVFSQWTNEQCRLFCCGLWIIWTSRNRFIYENKYTTSRDISFKISDFILELRGVEEKKLNLAASGGPKFEERRTSVEVYFDAAFDNNSQNLPRGWLSETREEKYWHPSQSENIYAHLVAAEALKKGEGHYMVGDVPNTVRRAVERERPRHLD</sequence>
<accession>A0A7J8NFU4</accession>
<evidence type="ECO:0008006" key="3">
    <source>
        <dbReference type="Google" id="ProtNLM"/>
    </source>
</evidence>
<comment type="caution">
    <text evidence="1">The sequence shown here is derived from an EMBL/GenBank/DDBJ whole genome shotgun (WGS) entry which is preliminary data.</text>
</comment>
<keyword evidence="2" id="KW-1185">Reference proteome</keyword>
<organism evidence="1 2">
    <name type="scientific">Gossypium lobatum</name>
    <dbReference type="NCBI Taxonomy" id="34289"/>
    <lineage>
        <taxon>Eukaryota</taxon>
        <taxon>Viridiplantae</taxon>
        <taxon>Streptophyta</taxon>
        <taxon>Embryophyta</taxon>
        <taxon>Tracheophyta</taxon>
        <taxon>Spermatophyta</taxon>
        <taxon>Magnoliopsida</taxon>
        <taxon>eudicotyledons</taxon>
        <taxon>Gunneridae</taxon>
        <taxon>Pentapetalae</taxon>
        <taxon>rosids</taxon>
        <taxon>malvids</taxon>
        <taxon>Malvales</taxon>
        <taxon>Malvaceae</taxon>
        <taxon>Malvoideae</taxon>
        <taxon>Gossypium</taxon>
    </lineage>
</organism>
<dbReference type="EMBL" id="JABEZX010262120">
    <property type="protein sequence ID" value="MBA0575740.1"/>
    <property type="molecule type" value="Genomic_DNA"/>
</dbReference>
<evidence type="ECO:0000313" key="1">
    <source>
        <dbReference type="EMBL" id="MBA0575740.1"/>
    </source>
</evidence>
<dbReference type="Proteomes" id="UP000593572">
    <property type="component" value="Unassembled WGS sequence"/>
</dbReference>
<dbReference type="AlphaFoldDB" id="A0A7J8NFU4"/>
<gene>
    <name evidence="1" type="ORF">Golob_027637</name>
</gene>
<name>A0A7J8NFU4_9ROSI</name>
<evidence type="ECO:0000313" key="2">
    <source>
        <dbReference type="Proteomes" id="UP000593572"/>
    </source>
</evidence>